<proteinExistence type="predicted"/>
<evidence type="ECO:0000313" key="1">
    <source>
        <dbReference type="EMBL" id="QQP39282.1"/>
    </source>
</evidence>
<keyword evidence="2" id="KW-1185">Reference proteome</keyword>
<feature type="non-terminal residue" evidence="1">
    <location>
        <position position="70"/>
    </location>
</feature>
<dbReference type="AlphaFoldDB" id="A0A7T8JXW1"/>
<reference evidence="2" key="1">
    <citation type="submission" date="2021-01" db="EMBL/GenBank/DDBJ databases">
        <title>Caligus Genome Assembly.</title>
        <authorList>
            <person name="Gallardo-Escarate C."/>
        </authorList>
    </citation>
    <scope>NUCLEOTIDE SEQUENCE [LARGE SCALE GENOMIC DNA]</scope>
</reference>
<accession>A0A7T8JXW1</accession>
<evidence type="ECO:0000313" key="2">
    <source>
        <dbReference type="Proteomes" id="UP000595437"/>
    </source>
</evidence>
<gene>
    <name evidence="1" type="ORF">FKW44_020110</name>
</gene>
<protein>
    <submittedName>
        <fullName evidence="1">Uncharacterized protein</fullName>
    </submittedName>
</protein>
<dbReference type="Proteomes" id="UP000595437">
    <property type="component" value="Chromosome 14"/>
</dbReference>
<name>A0A7T8JXW1_CALRO</name>
<sequence>MELRPSRYGYASSTVYDVVKAFKASGDVSRKLHDKSGTGKRTFLASLRRSVTANPGIPMSVLAKKREQGY</sequence>
<organism evidence="1 2">
    <name type="scientific">Caligus rogercresseyi</name>
    <name type="common">Sea louse</name>
    <dbReference type="NCBI Taxonomy" id="217165"/>
    <lineage>
        <taxon>Eukaryota</taxon>
        <taxon>Metazoa</taxon>
        <taxon>Ecdysozoa</taxon>
        <taxon>Arthropoda</taxon>
        <taxon>Crustacea</taxon>
        <taxon>Multicrustacea</taxon>
        <taxon>Hexanauplia</taxon>
        <taxon>Copepoda</taxon>
        <taxon>Siphonostomatoida</taxon>
        <taxon>Caligidae</taxon>
        <taxon>Caligus</taxon>
    </lineage>
</organism>
<dbReference type="EMBL" id="CP045903">
    <property type="protein sequence ID" value="QQP39282.1"/>
    <property type="molecule type" value="Genomic_DNA"/>
</dbReference>